<name>A0AA88HL87_ARTSF</name>
<dbReference type="PRINTS" id="PR00024">
    <property type="entry name" value="HOMEOBOX"/>
</dbReference>
<evidence type="ECO:0000256" key="8">
    <source>
        <dbReference type="ARBA" id="ARBA00023242"/>
    </source>
</evidence>
<keyword evidence="5 9" id="KW-0371">Homeobox</keyword>
<reference evidence="13" key="1">
    <citation type="submission" date="2023-07" db="EMBL/GenBank/DDBJ databases">
        <title>Chromosome-level genome assembly of Artemia franciscana.</title>
        <authorList>
            <person name="Jo E."/>
        </authorList>
    </citation>
    <scope>NUCLEOTIDE SEQUENCE</scope>
    <source>
        <tissue evidence="13">Whole body</tissue>
    </source>
</reference>
<evidence type="ECO:0000256" key="10">
    <source>
        <dbReference type="RuleBase" id="RU000682"/>
    </source>
</evidence>
<organism evidence="13 14">
    <name type="scientific">Artemia franciscana</name>
    <name type="common">Brine shrimp</name>
    <name type="synonym">Artemia sanfranciscana</name>
    <dbReference type="NCBI Taxonomy" id="6661"/>
    <lineage>
        <taxon>Eukaryota</taxon>
        <taxon>Metazoa</taxon>
        <taxon>Ecdysozoa</taxon>
        <taxon>Arthropoda</taxon>
        <taxon>Crustacea</taxon>
        <taxon>Branchiopoda</taxon>
        <taxon>Anostraca</taxon>
        <taxon>Artemiidae</taxon>
        <taxon>Artemia</taxon>
    </lineage>
</organism>
<proteinExistence type="predicted"/>
<evidence type="ECO:0000256" key="6">
    <source>
        <dbReference type="ARBA" id="ARBA00023159"/>
    </source>
</evidence>
<evidence type="ECO:0000256" key="7">
    <source>
        <dbReference type="ARBA" id="ARBA00023163"/>
    </source>
</evidence>
<dbReference type="Pfam" id="PF00046">
    <property type="entry name" value="Homeodomain"/>
    <property type="match status" value="1"/>
</dbReference>
<evidence type="ECO:0000256" key="2">
    <source>
        <dbReference type="ARBA" id="ARBA00022473"/>
    </source>
</evidence>
<dbReference type="SMART" id="SM00389">
    <property type="entry name" value="HOX"/>
    <property type="match status" value="1"/>
</dbReference>
<feature type="region of interest" description="Disordered" evidence="11">
    <location>
        <begin position="133"/>
        <end position="170"/>
    </location>
</feature>
<sequence length="237" mass="27278">MYPRCSGTPGPTRTVHHRANQDPTAAFQEALLSNHAAMQNLSVELFFAAKISGTMHNGMDRWHLNQECCLQYPQYGYENDQNFENKTYHPVYSPYNNLPFYDQPQCSDFEHFSEDNLYNISMDDLPLIDNDISDTLTPATGLSPGPPSTSSTSSSSRSTSSSSRKERTAFTKSQIKALEAEFNRSNYLTRLRRYEMSVALDLTERQVKVWFQNRRMKWKRTKPSSSSDFRQLNKKSK</sequence>
<evidence type="ECO:0000259" key="12">
    <source>
        <dbReference type="PROSITE" id="PS50071"/>
    </source>
</evidence>
<accession>A0AA88HL87</accession>
<dbReference type="EMBL" id="JAVRJZ010000014">
    <property type="protein sequence ID" value="KAK2713258.1"/>
    <property type="molecule type" value="Genomic_DNA"/>
</dbReference>
<keyword evidence="8 9" id="KW-0539">Nucleus</keyword>
<dbReference type="PROSITE" id="PS00027">
    <property type="entry name" value="HOMEOBOX_1"/>
    <property type="match status" value="1"/>
</dbReference>
<keyword evidence="7" id="KW-0804">Transcription</keyword>
<dbReference type="CDD" id="cd00086">
    <property type="entry name" value="homeodomain"/>
    <property type="match status" value="1"/>
</dbReference>
<evidence type="ECO:0000313" key="13">
    <source>
        <dbReference type="EMBL" id="KAK2713258.1"/>
    </source>
</evidence>
<dbReference type="Proteomes" id="UP001187531">
    <property type="component" value="Unassembled WGS sequence"/>
</dbReference>
<dbReference type="InterPro" id="IPR020479">
    <property type="entry name" value="HD_metazoa"/>
</dbReference>
<protein>
    <recommendedName>
        <fullName evidence="12">Homeobox domain-containing protein</fullName>
    </recommendedName>
</protein>
<keyword evidence="2" id="KW-0217">Developmental protein</keyword>
<dbReference type="AlphaFoldDB" id="A0AA88HL87"/>
<evidence type="ECO:0000313" key="14">
    <source>
        <dbReference type="Proteomes" id="UP001187531"/>
    </source>
</evidence>
<dbReference type="Gene3D" id="1.10.10.60">
    <property type="entry name" value="Homeodomain-like"/>
    <property type="match status" value="1"/>
</dbReference>
<dbReference type="GO" id="GO:0045944">
    <property type="term" value="P:positive regulation of transcription by RNA polymerase II"/>
    <property type="evidence" value="ECO:0007669"/>
    <property type="project" value="InterPro"/>
</dbReference>
<feature type="compositionally biased region" description="Low complexity" evidence="11">
    <location>
        <begin position="135"/>
        <end position="162"/>
    </location>
</feature>
<evidence type="ECO:0000256" key="3">
    <source>
        <dbReference type="ARBA" id="ARBA00023015"/>
    </source>
</evidence>
<evidence type="ECO:0000256" key="9">
    <source>
        <dbReference type="PROSITE-ProRule" id="PRU00108"/>
    </source>
</evidence>
<evidence type="ECO:0000256" key="11">
    <source>
        <dbReference type="SAM" id="MobiDB-lite"/>
    </source>
</evidence>
<comment type="subcellular location">
    <subcellularLocation>
        <location evidence="1 9 10">Nucleus</location>
    </subcellularLocation>
</comment>
<evidence type="ECO:0000256" key="1">
    <source>
        <dbReference type="ARBA" id="ARBA00004123"/>
    </source>
</evidence>
<gene>
    <name evidence="13" type="ORF">QYM36_009208</name>
</gene>
<keyword evidence="3" id="KW-0805">Transcription regulation</keyword>
<dbReference type="InterPro" id="IPR017970">
    <property type="entry name" value="Homeobox_CS"/>
</dbReference>
<dbReference type="InterPro" id="IPR001356">
    <property type="entry name" value="HD"/>
</dbReference>
<keyword evidence="6" id="KW-0010">Activator</keyword>
<dbReference type="GO" id="GO:0000981">
    <property type="term" value="F:DNA-binding transcription factor activity, RNA polymerase II-specific"/>
    <property type="evidence" value="ECO:0007669"/>
    <property type="project" value="InterPro"/>
</dbReference>
<dbReference type="InterPro" id="IPR042634">
    <property type="entry name" value="MOX-1/MOX-2"/>
</dbReference>
<dbReference type="PANTHER" id="PTHR24328:SF7">
    <property type="entry name" value="BUTTONLESS"/>
    <property type="match status" value="1"/>
</dbReference>
<feature type="DNA-binding region" description="Homeobox" evidence="9">
    <location>
        <begin position="163"/>
        <end position="222"/>
    </location>
</feature>
<evidence type="ECO:0000256" key="4">
    <source>
        <dbReference type="ARBA" id="ARBA00023125"/>
    </source>
</evidence>
<dbReference type="InterPro" id="IPR009057">
    <property type="entry name" value="Homeodomain-like_sf"/>
</dbReference>
<comment type="caution">
    <text evidence="13">The sequence shown here is derived from an EMBL/GenBank/DDBJ whole genome shotgun (WGS) entry which is preliminary data.</text>
</comment>
<keyword evidence="14" id="KW-1185">Reference proteome</keyword>
<dbReference type="GO" id="GO:0000978">
    <property type="term" value="F:RNA polymerase II cis-regulatory region sequence-specific DNA binding"/>
    <property type="evidence" value="ECO:0007669"/>
    <property type="project" value="TreeGrafter"/>
</dbReference>
<evidence type="ECO:0000256" key="5">
    <source>
        <dbReference type="ARBA" id="ARBA00023155"/>
    </source>
</evidence>
<dbReference type="SUPFAM" id="SSF46689">
    <property type="entry name" value="Homeodomain-like"/>
    <property type="match status" value="1"/>
</dbReference>
<keyword evidence="4 9" id="KW-0238">DNA-binding</keyword>
<feature type="domain" description="Homeobox" evidence="12">
    <location>
        <begin position="161"/>
        <end position="221"/>
    </location>
</feature>
<dbReference type="PANTHER" id="PTHR24328">
    <property type="entry name" value="HOMEOBOX PROTEIN MOX"/>
    <property type="match status" value="1"/>
</dbReference>
<dbReference type="PROSITE" id="PS50071">
    <property type="entry name" value="HOMEOBOX_2"/>
    <property type="match status" value="1"/>
</dbReference>
<dbReference type="GO" id="GO:0005634">
    <property type="term" value="C:nucleus"/>
    <property type="evidence" value="ECO:0007669"/>
    <property type="project" value="UniProtKB-SubCell"/>
</dbReference>